<evidence type="ECO:0000313" key="3">
    <source>
        <dbReference type="EMBL" id="MBY4796776.1"/>
    </source>
</evidence>
<sequence>MEIALIISAGMFVVSAITLALTLSRDRAAARERDRARAERDRAEGANWQAVKAKLGSIESVGIDTRGELRDVRNLLTDHTAQLAEMRSQIGDQGRRIDRIERRCENRCLPIKTGGTD</sequence>
<keyword evidence="4" id="KW-1185">Reference proteome</keyword>
<dbReference type="EMBL" id="JAIMFO010000004">
    <property type="protein sequence ID" value="MBY4796776.1"/>
    <property type="molecule type" value="Genomic_DNA"/>
</dbReference>
<keyword evidence="2" id="KW-0812">Transmembrane</keyword>
<keyword evidence="2" id="KW-1133">Transmembrane helix</keyword>
<name>A0ABS7MI47_9ACTN</name>
<organism evidence="3 4">
    <name type="scientific">Collinsella ureilytica</name>
    <dbReference type="NCBI Taxonomy" id="2869515"/>
    <lineage>
        <taxon>Bacteria</taxon>
        <taxon>Bacillati</taxon>
        <taxon>Actinomycetota</taxon>
        <taxon>Coriobacteriia</taxon>
        <taxon>Coriobacteriales</taxon>
        <taxon>Coriobacteriaceae</taxon>
        <taxon>Collinsella</taxon>
    </lineage>
</organism>
<evidence type="ECO:0000256" key="2">
    <source>
        <dbReference type="SAM" id="Phobius"/>
    </source>
</evidence>
<keyword evidence="1" id="KW-0175">Coiled coil</keyword>
<gene>
    <name evidence="3" type="ORF">K6V98_00125</name>
</gene>
<evidence type="ECO:0000256" key="1">
    <source>
        <dbReference type="SAM" id="Coils"/>
    </source>
</evidence>
<evidence type="ECO:0008006" key="5">
    <source>
        <dbReference type="Google" id="ProtNLM"/>
    </source>
</evidence>
<comment type="caution">
    <text evidence="3">The sequence shown here is derived from an EMBL/GenBank/DDBJ whole genome shotgun (WGS) entry which is preliminary data.</text>
</comment>
<evidence type="ECO:0000313" key="4">
    <source>
        <dbReference type="Proteomes" id="UP000700908"/>
    </source>
</evidence>
<dbReference type="Proteomes" id="UP000700908">
    <property type="component" value="Unassembled WGS sequence"/>
</dbReference>
<feature type="transmembrane region" description="Helical" evidence="2">
    <location>
        <begin position="6"/>
        <end position="23"/>
    </location>
</feature>
<keyword evidence="2" id="KW-0472">Membrane</keyword>
<dbReference type="RefSeq" id="WP_222198506.1">
    <property type="nucleotide sequence ID" value="NZ_JAIMFO010000004.1"/>
</dbReference>
<proteinExistence type="predicted"/>
<accession>A0ABS7MI47</accession>
<feature type="coiled-coil region" evidence="1">
    <location>
        <begin position="69"/>
        <end position="103"/>
    </location>
</feature>
<reference evidence="3 4" key="1">
    <citation type="submission" date="2021-08" db="EMBL/GenBank/DDBJ databases">
        <title>Collinsella faecalis sp. nov. isolated from swine faeces.</title>
        <authorList>
            <person name="Oh B.S."/>
            <person name="Lee J.H."/>
        </authorList>
    </citation>
    <scope>NUCLEOTIDE SEQUENCE [LARGE SCALE GENOMIC DNA]</scope>
    <source>
        <strain evidence="3 4">AGMB00827</strain>
    </source>
</reference>
<protein>
    <recommendedName>
        <fullName evidence="5">DUF2746 domain-containing protein</fullName>
    </recommendedName>
</protein>